<feature type="compositionally biased region" description="Basic and acidic residues" evidence="1">
    <location>
        <begin position="44"/>
        <end position="53"/>
    </location>
</feature>
<feature type="compositionally biased region" description="Basic and acidic residues" evidence="1">
    <location>
        <begin position="337"/>
        <end position="356"/>
    </location>
</feature>
<protein>
    <recommendedName>
        <fullName evidence="4">AT hook domain-containing protein</fullName>
    </recommendedName>
</protein>
<evidence type="ECO:0000313" key="2">
    <source>
        <dbReference type="EMBL" id="QKX58109.1"/>
    </source>
</evidence>
<dbReference type="AlphaFoldDB" id="A0A7H8QVT7"/>
<feature type="compositionally biased region" description="Polar residues" evidence="1">
    <location>
        <begin position="459"/>
        <end position="473"/>
    </location>
</feature>
<feature type="compositionally biased region" description="Basic and acidic residues" evidence="1">
    <location>
        <begin position="415"/>
        <end position="440"/>
    </location>
</feature>
<evidence type="ECO:0000313" key="3">
    <source>
        <dbReference type="Proteomes" id="UP000509510"/>
    </source>
</evidence>
<dbReference type="Proteomes" id="UP000509510">
    <property type="component" value="Chromosome III"/>
</dbReference>
<dbReference type="GO" id="GO:0003677">
    <property type="term" value="F:DNA binding"/>
    <property type="evidence" value="ECO:0007669"/>
    <property type="project" value="InterPro"/>
</dbReference>
<dbReference type="RefSeq" id="XP_035344287.1">
    <property type="nucleotide sequence ID" value="XM_035488394.1"/>
</dbReference>
<feature type="region of interest" description="Disordered" evidence="1">
    <location>
        <begin position="192"/>
        <end position="547"/>
    </location>
</feature>
<feature type="compositionally biased region" description="Polar residues" evidence="1">
    <location>
        <begin position="482"/>
        <end position="494"/>
    </location>
</feature>
<dbReference type="EMBL" id="CP055900">
    <property type="protein sequence ID" value="QKX58109.1"/>
    <property type="molecule type" value="Genomic_DNA"/>
</dbReference>
<feature type="region of interest" description="Disordered" evidence="1">
    <location>
        <begin position="1"/>
        <end position="64"/>
    </location>
</feature>
<dbReference type="PRINTS" id="PR00929">
    <property type="entry name" value="ATHOOK"/>
</dbReference>
<dbReference type="OrthoDB" id="5404794at2759"/>
<feature type="compositionally biased region" description="Acidic residues" evidence="1">
    <location>
        <begin position="9"/>
        <end position="20"/>
    </location>
</feature>
<dbReference type="SMART" id="SM00384">
    <property type="entry name" value="AT_hook"/>
    <property type="match status" value="3"/>
</dbReference>
<feature type="compositionally biased region" description="Polar residues" evidence="1">
    <location>
        <begin position="195"/>
        <end position="204"/>
    </location>
</feature>
<dbReference type="GeneID" id="55992728"/>
<feature type="compositionally biased region" description="Polar residues" evidence="1">
    <location>
        <begin position="510"/>
        <end position="520"/>
    </location>
</feature>
<feature type="compositionally biased region" description="Polar residues" evidence="1">
    <location>
        <begin position="369"/>
        <end position="379"/>
    </location>
</feature>
<evidence type="ECO:0008006" key="4">
    <source>
        <dbReference type="Google" id="ProtNLM"/>
    </source>
</evidence>
<dbReference type="InterPro" id="IPR017956">
    <property type="entry name" value="AT_hook_DNA-bd_motif"/>
</dbReference>
<keyword evidence="3" id="KW-1185">Reference proteome</keyword>
<dbReference type="KEGG" id="trg:TRUGW13939_05230"/>
<accession>A0A7H8QVT7</accession>
<evidence type="ECO:0000256" key="1">
    <source>
        <dbReference type="SAM" id="MobiDB-lite"/>
    </source>
</evidence>
<feature type="compositionally biased region" description="Basic residues" evidence="1">
    <location>
        <begin position="357"/>
        <end position="367"/>
    </location>
</feature>
<sequence length="569" mass="62280">MSSQRVIQDSDDDEIGDDCSDVATSIDPLQDPSLLYDAPSTSNERARPAEHGAELIPTSIPESNLPQVGFDKYLRSESSIIAGDYEDERRVSTADAAPAGAPQPNREYYDQRPGDIFVYPANSSFVVPDTLPLTADMRRPESQQLGHVEATDEHEHPSKRRKISFTQDTLQENLSGGTSGVGVSYDFFASIDPHSPSQAATELRTSIDLPRQAQQAGSEELIPERFETPPPTVPLSEDVLYDEDRAKNEPLPTTINESKGEITCDQGPAFETDNEVLGSKKKRGRPKKQALADKTEDQVEFVSDGIIAPVNQPNKKKLGRPKKQDRDTSPDELAMDEMMKHQTDDVRGQKPISKPDKPKKKKVKRSKTTSDLPNTTSLPNDDRDMRWIDNSLVIDLESTESKPTAVDETAATSISKEELPTKKATGDEKSTTNDTKAEPKKRGRKKKSTAEGPPAAYAESSTVLQDISNTAHLSTKDEHNPNGDQTGDSNPNEISETKRPQKGMEATVPTAETPTKSESTAAKADGENPATIKQAPAKPSPILNTGKVPYRVGLSRRARIAPLLKIVRK</sequence>
<feature type="compositionally biased region" description="Basic residues" evidence="1">
    <location>
        <begin position="279"/>
        <end position="288"/>
    </location>
</feature>
<organism evidence="2 3">
    <name type="scientific">Talaromyces rugulosus</name>
    <name type="common">Penicillium rugulosum</name>
    <dbReference type="NCBI Taxonomy" id="121627"/>
    <lineage>
        <taxon>Eukaryota</taxon>
        <taxon>Fungi</taxon>
        <taxon>Dikarya</taxon>
        <taxon>Ascomycota</taxon>
        <taxon>Pezizomycotina</taxon>
        <taxon>Eurotiomycetes</taxon>
        <taxon>Eurotiomycetidae</taxon>
        <taxon>Eurotiales</taxon>
        <taxon>Trichocomaceae</taxon>
        <taxon>Talaromyces</taxon>
        <taxon>Talaromyces sect. Islandici</taxon>
    </lineage>
</organism>
<feature type="region of interest" description="Disordered" evidence="1">
    <location>
        <begin position="85"/>
        <end position="108"/>
    </location>
</feature>
<gene>
    <name evidence="2" type="ORF">TRUGW13939_05230</name>
</gene>
<reference evidence="3" key="1">
    <citation type="submission" date="2020-06" db="EMBL/GenBank/DDBJ databases">
        <title>A chromosome-scale genome assembly of Talaromyces rugulosus W13939.</title>
        <authorList>
            <person name="Wang B."/>
            <person name="Guo L."/>
            <person name="Ye K."/>
            <person name="Wang L."/>
        </authorList>
    </citation>
    <scope>NUCLEOTIDE SEQUENCE [LARGE SCALE GENOMIC DNA]</scope>
    <source>
        <strain evidence="3">W13939</strain>
    </source>
</reference>
<proteinExistence type="predicted"/>
<name>A0A7H8QVT7_TALRU</name>